<reference evidence="3 4" key="1">
    <citation type="submission" date="2019-12" db="EMBL/GenBank/DDBJ databases">
        <authorList>
            <person name="Kun Z."/>
        </authorList>
    </citation>
    <scope>NUCLEOTIDE SEQUENCE [LARGE SCALE GENOMIC DNA]</scope>
    <source>
        <strain evidence="3 4">YIM 123512</strain>
    </source>
</reference>
<dbReference type="SUPFAM" id="SSF54913">
    <property type="entry name" value="GlnB-like"/>
    <property type="match status" value="1"/>
</dbReference>
<dbReference type="GO" id="GO:0030234">
    <property type="term" value="F:enzyme regulator activity"/>
    <property type="evidence" value="ECO:0007669"/>
    <property type="project" value="InterPro"/>
</dbReference>
<dbReference type="GO" id="GO:0005524">
    <property type="term" value="F:ATP binding"/>
    <property type="evidence" value="ECO:0007669"/>
    <property type="project" value="TreeGrafter"/>
</dbReference>
<dbReference type="AlphaFoldDB" id="A0A6L7EZ70"/>
<evidence type="ECO:0000256" key="2">
    <source>
        <dbReference type="RuleBase" id="RU003936"/>
    </source>
</evidence>
<dbReference type="Pfam" id="PF00543">
    <property type="entry name" value="P-II"/>
    <property type="match status" value="1"/>
</dbReference>
<comment type="caution">
    <text evidence="3">The sequence shown here is derived from an EMBL/GenBank/DDBJ whole genome shotgun (WGS) entry which is preliminary data.</text>
</comment>
<evidence type="ECO:0000313" key="3">
    <source>
        <dbReference type="EMBL" id="MXG89211.1"/>
    </source>
</evidence>
<evidence type="ECO:0000313" key="4">
    <source>
        <dbReference type="Proteomes" id="UP000473325"/>
    </source>
</evidence>
<protein>
    <submittedName>
        <fullName evidence="3">P-II family nitrogen regulator</fullName>
    </submittedName>
</protein>
<dbReference type="PROSITE" id="PS00638">
    <property type="entry name" value="PII_GLNB_CTER"/>
    <property type="match status" value="1"/>
</dbReference>
<comment type="similarity">
    <text evidence="2">Belongs to the P(II) protein family.</text>
</comment>
<dbReference type="InterPro" id="IPR002187">
    <property type="entry name" value="N-reg_PII"/>
</dbReference>
<keyword evidence="1" id="KW-0597">Phosphoprotein</keyword>
<dbReference type="PRINTS" id="PR00340">
    <property type="entry name" value="PIIGLNB"/>
</dbReference>
<dbReference type="PROSITE" id="PS51343">
    <property type="entry name" value="PII_GLNB_DOM"/>
    <property type="match status" value="1"/>
</dbReference>
<accession>A0A6L7EZ70</accession>
<dbReference type="GO" id="GO:0005829">
    <property type="term" value="C:cytosol"/>
    <property type="evidence" value="ECO:0007669"/>
    <property type="project" value="TreeGrafter"/>
</dbReference>
<name>A0A6L7EZ70_9ACTN</name>
<gene>
    <name evidence="3" type="ORF">GRQ65_06575</name>
</gene>
<dbReference type="InterPro" id="IPR015867">
    <property type="entry name" value="N-reg_PII/ATP_PRibTrfase_C"/>
</dbReference>
<sequence>MKLVTAILRPHVVGDVVAALQSVGVSGGTFTEVSGFGHQKGHTEVYRAAEYDIVLVPKARLEVVVDDADVDAVFKALEGTVRTGRIGDGKVWVVEVGDVMRLRTGERGAAAV</sequence>
<dbReference type="Proteomes" id="UP000473325">
    <property type="component" value="Unassembled WGS sequence"/>
</dbReference>
<feature type="modified residue" description="O-UMP-tyrosine" evidence="1">
    <location>
        <position position="51"/>
    </location>
</feature>
<keyword evidence="4" id="KW-1185">Reference proteome</keyword>
<organism evidence="3 4">
    <name type="scientific">Nocardioides flavescens</name>
    <dbReference type="NCBI Taxonomy" id="2691959"/>
    <lineage>
        <taxon>Bacteria</taxon>
        <taxon>Bacillati</taxon>
        <taxon>Actinomycetota</taxon>
        <taxon>Actinomycetes</taxon>
        <taxon>Propionibacteriales</taxon>
        <taxon>Nocardioidaceae</taxon>
        <taxon>Nocardioides</taxon>
    </lineage>
</organism>
<dbReference type="SMART" id="SM00938">
    <property type="entry name" value="P-II"/>
    <property type="match status" value="1"/>
</dbReference>
<dbReference type="GO" id="GO:0006808">
    <property type="term" value="P:regulation of nitrogen utilization"/>
    <property type="evidence" value="ECO:0007669"/>
    <property type="project" value="InterPro"/>
</dbReference>
<evidence type="ECO:0000256" key="1">
    <source>
        <dbReference type="PIRSR" id="PIRSR602187-50"/>
    </source>
</evidence>
<dbReference type="PANTHER" id="PTHR30115:SF11">
    <property type="entry name" value="NITROGEN REGULATORY PROTEIN P-II HOMOLOG"/>
    <property type="match status" value="1"/>
</dbReference>
<dbReference type="Gene3D" id="3.30.70.120">
    <property type="match status" value="1"/>
</dbReference>
<proteinExistence type="inferred from homology"/>
<dbReference type="PANTHER" id="PTHR30115">
    <property type="entry name" value="NITROGEN REGULATORY PROTEIN P-II"/>
    <property type="match status" value="1"/>
</dbReference>
<dbReference type="InterPro" id="IPR017918">
    <property type="entry name" value="N-reg_PII_CS"/>
</dbReference>
<dbReference type="InterPro" id="IPR011322">
    <property type="entry name" value="N-reg_PII-like_a/b"/>
</dbReference>
<dbReference type="RefSeq" id="WP_160876373.1">
    <property type="nucleotide sequence ID" value="NZ_WUEK01000003.1"/>
</dbReference>
<dbReference type="EMBL" id="WUEK01000003">
    <property type="protein sequence ID" value="MXG89211.1"/>
    <property type="molecule type" value="Genomic_DNA"/>
</dbReference>